<keyword evidence="2" id="KW-1185">Reference proteome</keyword>
<evidence type="ECO:0000313" key="1">
    <source>
        <dbReference type="EMBL" id="WEF53137.1"/>
    </source>
</evidence>
<dbReference type="EMBL" id="CP113162">
    <property type="protein sequence ID" value="WEF53137.1"/>
    <property type="molecule type" value="Genomic_DNA"/>
</dbReference>
<sequence>MVIDSGAPSAPESPLARDLAEKPGQLVESFRQVFNTKMRDTPFSNNSLNVEAVGFRIWENRIVGILLMPWCMNIVVLPAADEDWSQLRIGTKRNFAFPSGIYEFIFNNRPPAGSYFACSLFSSMSEFASQLQATDVARAAIAGLFDEGNRDEDTDRAADISAMRENELASAAEREAALANPPDDARTIVLPANPSRRALISGGLAASSSDPASP</sequence>
<dbReference type="Gene3D" id="3.30.1460.40">
    <property type="entry name" value="[NiFe]-hydrogenase assembly chaperone, HybE"/>
    <property type="match status" value="1"/>
</dbReference>
<dbReference type="NCBIfam" id="TIGR03993">
    <property type="entry name" value="hydrog_HybE"/>
    <property type="match status" value="1"/>
</dbReference>
<dbReference type="InterPro" id="IPR038530">
    <property type="entry name" value="NiFe-hyd_HybE_sf"/>
</dbReference>
<organism evidence="1 2">
    <name type="scientific">Afipia carboxydohydrogena</name>
    <name type="common">Pseudomonas carboxydohydrogena</name>
    <dbReference type="NCBI Taxonomy" id="290"/>
    <lineage>
        <taxon>Bacteria</taxon>
        <taxon>Pseudomonadati</taxon>
        <taxon>Pseudomonadota</taxon>
        <taxon>Alphaproteobacteria</taxon>
        <taxon>Hyphomicrobiales</taxon>
        <taxon>Nitrobacteraceae</taxon>
        <taxon>Afipia</taxon>
    </lineage>
</organism>
<dbReference type="InterPro" id="IPR023994">
    <property type="entry name" value="NiFe-hyd_HybE"/>
</dbReference>
<gene>
    <name evidence="1" type="primary">hybE</name>
    <name evidence="1" type="ORF">AFIC_002657</name>
</gene>
<name>A0ABY8BT22_AFICR</name>
<protein>
    <submittedName>
        <fullName evidence="1">[NiFe]-hydrogenase assembly chaperone HybE</fullName>
    </submittedName>
</protein>
<dbReference type="Proteomes" id="UP001213907">
    <property type="component" value="Chromosome"/>
</dbReference>
<dbReference type="Pfam" id="PF11939">
    <property type="entry name" value="NiFe-hyd_HybE"/>
    <property type="match status" value="1"/>
</dbReference>
<evidence type="ECO:0000313" key="2">
    <source>
        <dbReference type="Proteomes" id="UP001213907"/>
    </source>
</evidence>
<reference evidence="1 2" key="1">
    <citation type="submission" date="2022-11" db="EMBL/GenBank/DDBJ databases">
        <authorList>
            <person name="Siebert D."/>
            <person name="Busche T."/>
            <person name="Saydam E."/>
            <person name="Kalinowski J."/>
            <person name="Ruckert C."/>
            <person name="Blombach B."/>
        </authorList>
    </citation>
    <scope>NUCLEOTIDE SEQUENCE [LARGE SCALE GENOMIC DNA]</scope>
    <source>
        <strain evidence="1 2">DSM 1083</strain>
    </source>
</reference>
<accession>A0ABY8BT22</accession>
<proteinExistence type="predicted"/>